<feature type="disulfide bond" evidence="7">
    <location>
        <begin position="470"/>
        <end position="485"/>
    </location>
</feature>
<comment type="caution">
    <text evidence="9">The sequence shown here is derived from an EMBL/GenBank/DDBJ whole genome shotgun (WGS) entry which is preliminary data.</text>
</comment>
<evidence type="ECO:0000256" key="1">
    <source>
        <dbReference type="ARBA" id="ARBA00004613"/>
    </source>
</evidence>
<dbReference type="AlphaFoldDB" id="A0AAV1LQE1"/>
<accession>A0AAV1LQE1</accession>
<dbReference type="PROSITE" id="PS51446">
    <property type="entry name" value="PACIFASTIN"/>
    <property type="match status" value="1"/>
</dbReference>
<dbReference type="GO" id="GO:0005576">
    <property type="term" value="C:extracellular region"/>
    <property type="evidence" value="ECO:0007669"/>
    <property type="project" value="UniProtKB-SubCell"/>
</dbReference>
<keyword evidence="4 7" id="KW-0722">Serine protease inhibitor</keyword>
<evidence type="ECO:0000313" key="9">
    <source>
        <dbReference type="EMBL" id="CAK1596502.1"/>
    </source>
</evidence>
<gene>
    <name evidence="9" type="ORF">PARMNEM_LOCUS15843</name>
</gene>
<organism evidence="9 10">
    <name type="scientific">Parnassius mnemosyne</name>
    <name type="common">clouded apollo</name>
    <dbReference type="NCBI Taxonomy" id="213953"/>
    <lineage>
        <taxon>Eukaryota</taxon>
        <taxon>Metazoa</taxon>
        <taxon>Ecdysozoa</taxon>
        <taxon>Arthropoda</taxon>
        <taxon>Hexapoda</taxon>
        <taxon>Insecta</taxon>
        <taxon>Pterygota</taxon>
        <taxon>Neoptera</taxon>
        <taxon>Endopterygota</taxon>
        <taxon>Lepidoptera</taxon>
        <taxon>Glossata</taxon>
        <taxon>Ditrysia</taxon>
        <taxon>Papilionoidea</taxon>
        <taxon>Papilionidae</taxon>
        <taxon>Parnassiinae</taxon>
        <taxon>Parnassini</taxon>
        <taxon>Parnassius</taxon>
        <taxon>Driopa</taxon>
    </lineage>
</organism>
<protein>
    <recommendedName>
        <fullName evidence="8">Pacifastin domain-containing protein</fullName>
    </recommendedName>
</protein>
<dbReference type="GO" id="GO:0004867">
    <property type="term" value="F:serine-type endopeptidase inhibitor activity"/>
    <property type="evidence" value="ECO:0007669"/>
    <property type="project" value="UniProtKB-UniRule"/>
</dbReference>
<dbReference type="InterPro" id="IPR036201">
    <property type="entry name" value="Pacifastin_dom_sf"/>
</dbReference>
<evidence type="ECO:0000259" key="8">
    <source>
        <dbReference type="PROSITE" id="PS51446"/>
    </source>
</evidence>
<keyword evidence="10" id="KW-1185">Reference proteome</keyword>
<dbReference type="SUPFAM" id="SSF57283">
    <property type="entry name" value="PMP inhibitors"/>
    <property type="match status" value="2"/>
</dbReference>
<dbReference type="InterPro" id="IPR008037">
    <property type="entry name" value="Pacifastin_dom"/>
</dbReference>
<dbReference type="Proteomes" id="UP001314205">
    <property type="component" value="Unassembled WGS sequence"/>
</dbReference>
<feature type="domain" description="Pacifastin" evidence="8">
    <location>
        <begin position="467"/>
        <end position="504"/>
    </location>
</feature>
<dbReference type="EMBL" id="CAVLGL010000093">
    <property type="protein sequence ID" value="CAK1596502.1"/>
    <property type="molecule type" value="Genomic_DNA"/>
</dbReference>
<comment type="caution">
    <text evidence="7">Lacks conserved residue(s) required for the propagation of feature annotation.</text>
</comment>
<keyword evidence="2" id="KW-0964">Secreted</keyword>
<comment type="subcellular location">
    <subcellularLocation>
        <location evidence="1">Secreted</location>
    </subcellularLocation>
</comment>
<evidence type="ECO:0000256" key="6">
    <source>
        <dbReference type="ARBA" id="ARBA00029459"/>
    </source>
</evidence>
<keyword evidence="3 7" id="KW-0646">Protease inhibitor</keyword>
<dbReference type="Pfam" id="PF05375">
    <property type="entry name" value="Pacifastin_I"/>
    <property type="match status" value="1"/>
</dbReference>
<sequence length="748" mass="85539">MLRMTAFVALTAQLARETFPFYTCIPKTHFFSNGRLCHCDLTGRWSEKDCQQVPHRTSCQNGQIIWLGCNQCICNKGKLHCTEIYCSDKIYNTRRELSVIGYWCIPLKYYRINCSICFCPASGRTSEAQCTVDASCLSNQQSSDKLASVYDTNCIPNVMYIFPCLQCLCSDNGRFLLEKCFEVCQTPTQVKLIKKCKPGSFYKQNCNVCRCPHNGIRDEKICFNTTCNVNSSKSNLVSLLISQNSCIPYTFTRPRCFICDCNTKGTLNDNSCSEINCTRNFELYNVNRNESCNPEEILPVCVECICLKNGSFNEKYCTRTCNNQNKLIILEEILTDSQKIQNLITHTDIKIIAPKSSCEKNSIFLFDDKYCICASGKAILKYCKPFTQEKNYTSTRNYRTSINNQQKFNAETLCQPNTFVEFDCNTCYCSKKGKLDPKWCTYDDCEAKRLIQESNKLNNYFTSEKLSDTCTPGSIFKEKCNYCICPESGLSKDKTCTKSYCSSVDQFHNTVNFTCEPLAYYEVDCNICLCPRDGLKNVAKCTKNICEKKFLRSDTCSPGHLFSEKCNVCVCPLNGNKNDKVCTNHICPEVATWSNFELSSSNLLEDRIGVDTKRSLDLCFPGERFIIDCKQCVCPETGLKIYAICDNSHCSDKNLISNVSTHHIFPFTVIFLKIPDAFQHLFFSREQQNMQLIKSHPLVRIRRDVPYIPYNSSLHEKQFTPESMYIICENKNFTDARPSFLINAKIII</sequence>
<evidence type="ECO:0000256" key="7">
    <source>
        <dbReference type="PROSITE-ProRule" id="PRU00776"/>
    </source>
</evidence>
<name>A0AAV1LQE1_9NEOP</name>
<proteinExistence type="inferred from homology"/>
<reference evidence="9 10" key="1">
    <citation type="submission" date="2023-11" db="EMBL/GenBank/DDBJ databases">
        <authorList>
            <person name="Hedman E."/>
            <person name="Englund M."/>
            <person name="Stromberg M."/>
            <person name="Nyberg Akerstrom W."/>
            <person name="Nylinder S."/>
            <person name="Jareborg N."/>
            <person name="Kallberg Y."/>
            <person name="Kronander E."/>
        </authorList>
    </citation>
    <scope>NUCLEOTIDE SEQUENCE [LARGE SCALE GENOMIC DNA]</scope>
</reference>
<evidence type="ECO:0000256" key="3">
    <source>
        <dbReference type="ARBA" id="ARBA00022690"/>
    </source>
</evidence>
<comment type="similarity">
    <text evidence="6 7">Belongs to the protease inhibitor I19 family.</text>
</comment>
<evidence type="ECO:0000256" key="4">
    <source>
        <dbReference type="ARBA" id="ARBA00022900"/>
    </source>
</evidence>
<evidence type="ECO:0000313" key="10">
    <source>
        <dbReference type="Proteomes" id="UP001314205"/>
    </source>
</evidence>
<evidence type="ECO:0000256" key="5">
    <source>
        <dbReference type="ARBA" id="ARBA00023157"/>
    </source>
</evidence>
<keyword evidence="5 7" id="KW-1015">Disulfide bond</keyword>
<evidence type="ECO:0000256" key="2">
    <source>
        <dbReference type="ARBA" id="ARBA00022525"/>
    </source>
</evidence>